<dbReference type="SUPFAM" id="SSF50249">
    <property type="entry name" value="Nucleic acid-binding proteins"/>
    <property type="match status" value="1"/>
</dbReference>
<evidence type="ECO:0000313" key="6">
    <source>
        <dbReference type="EMBL" id="KAK1742339.1"/>
    </source>
</evidence>
<feature type="domain" description="TRNA-binding" evidence="5">
    <location>
        <begin position="314"/>
        <end position="417"/>
    </location>
</feature>
<dbReference type="Pfam" id="PF01588">
    <property type="entry name" value="tRNA_bind"/>
    <property type="match status" value="1"/>
</dbReference>
<dbReference type="EC" id="6.1.1.10" evidence="6"/>
<dbReference type="InterPro" id="IPR036282">
    <property type="entry name" value="Glutathione-S-Trfase_C_sf"/>
</dbReference>
<dbReference type="InterPro" id="IPR051270">
    <property type="entry name" value="Tyrosine-tRNA_ligase_regulator"/>
</dbReference>
<evidence type="ECO:0000256" key="4">
    <source>
        <dbReference type="SAM" id="MobiDB-lite"/>
    </source>
</evidence>
<feature type="compositionally biased region" description="Basic and acidic residues" evidence="4">
    <location>
        <begin position="274"/>
        <end position="285"/>
    </location>
</feature>
<accession>A0AAD8YB48</accession>
<dbReference type="InterPro" id="IPR012340">
    <property type="entry name" value="NA-bd_OB-fold"/>
</dbReference>
<dbReference type="GO" id="GO:0000049">
    <property type="term" value="F:tRNA binding"/>
    <property type="evidence" value="ECO:0007669"/>
    <property type="project" value="UniProtKB-UniRule"/>
</dbReference>
<dbReference type="EMBL" id="JATAAI010000011">
    <property type="protein sequence ID" value="KAK1742339.1"/>
    <property type="molecule type" value="Genomic_DNA"/>
</dbReference>
<dbReference type="AlphaFoldDB" id="A0AAD8YB48"/>
<evidence type="ECO:0000256" key="1">
    <source>
        <dbReference type="ARBA" id="ARBA00022555"/>
    </source>
</evidence>
<dbReference type="PANTHER" id="PTHR11586:SF33">
    <property type="entry name" value="AMINOACYL TRNA SYNTHASE COMPLEX-INTERACTING MULTIFUNCTIONAL PROTEIN 1"/>
    <property type="match status" value="1"/>
</dbReference>
<feature type="compositionally biased region" description="Low complexity" evidence="4">
    <location>
        <begin position="251"/>
        <end position="263"/>
    </location>
</feature>
<protein>
    <submittedName>
        <fullName evidence="6">Methionine-tRNA ligase</fullName>
        <ecNumber evidence="6">6.1.1.10</ecNumber>
    </submittedName>
</protein>
<dbReference type="Gene3D" id="2.40.50.140">
    <property type="entry name" value="Nucleic acid-binding proteins"/>
    <property type="match status" value="1"/>
</dbReference>
<evidence type="ECO:0000256" key="3">
    <source>
        <dbReference type="PROSITE-ProRule" id="PRU00209"/>
    </source>
</evidence>
<dbReference type="CDD" id="cd02799">
    <property type="entry name" value="tRNA_bind_EMAP-II_like"/>
    <property type="match status" value="1"/>
</dbReference>
<organism evidence="6 7">
    <name type="scientific">Skeletonema marinoi</name>
    <dbReference type="NCBI Taxonomy" id="267567"/>
    <lineage>
        <taxon>Eukaryota</taxon>
        <taxon>Sar</taxon>
        <taxon>Stramenopiles</taxon>
        <taxon>Ochrophyta</taxon>
        <taxon>Bacillariophyta</taxon>
        <taxon>Coscinodiscophyceae</taxon>
        <taxon>Thalassiosirophycidae</taxon>
        <taxon>Thalassiosirales</taxon>
        <taxon>Skeletonemataceae</taxon>
        <taxon>Skeletonema</taxon>
        <taxon>Skeletonema marinoi-dohrnii complex</taxon>
    </lineage>
</organism>
<proteinExistence type="predicted"/>
<feature type="region of interest" description="Disordered" evidence="4">
    <location>
        <begin position="251"/>
        <end position="306"/>
    </location>
</feature>
<name>A0AAD8YB48_9STRA</name>
<comment type="caution">
    <text evidence="6">The sequence shown here is derived from an EMBL/GenBank/DDBJ whole genome shotgun (WGS) entry which is preliminary data.</text>
</comment>
<dbReference type="GO" id="GO:0004825">
    <property type="term" value="F:methionine-tRNA ligase activity"/>
    <property type="evidence" value="ECO:0007669"/>
    <property type="project" value="UniProtKB-EC"/>
</dbReference>
<gene>
    <name evidence="6" type="ORF">QTG54_006904</name>
</gene>
<evidence type="ECO:0000256" key="2">
    <source>
        <dbReference type="ARBA" id="ARBA00022884"/>
    </source>
</evidence>
<dbReference type="Proteomes" id="UP001224775">
    <property type="component" value="Unassembled WGS sequence"/>
</dbReference>
<keyword evidence="1 3" id="KW-0820">tRNA-binding</keyword>
<dbReference type="Gene3D" id="1.20.1050.130">
    <property type="match status" value="1"/>
</dbReference>
<dbReference type="InterPro" id="IPR002547">
    <property type="entry name" value="tRNA-bd_dom"/>
</dbReference>
<dbReference type="FunFam" id="2.40.50.140:FF:000225">
    <property type="entry name" value="tyrosine--tRNA ligase, cytoplasmic"/>
    <property type="match status" value="1"/>
</dbReference>
<keyword evidence="7" id="KW-1185">Reference proteome</keyword>
<evidence type="ECO:0000313" key="7">
    <source>
        <dbReference type="Proteomes" id="UP001224775"/>
    </source>
</evidence>
<dbReference type="SUPFAM" id="SSF47616">
    <property type="entry name" value="GST C-terminal domain-like"/>
    <property type="match status" value="1"/>
</dbReference>
<reference evidence="6" key="1">
    <citation type="submission" date="2023-06" db="EMBL/GenBank/DDBJ databases">
        <title>Survivors Of The Sea: Transcriptome response of Skeletonema marinoi to long-term dormancy.</title>
        <authorList>
            <person name="Pinder M.I.M."/>
            <person name="Kourtchenko O."/>
            <person name="Robertson E.K."/>
            <person name="Larsson T."/>
            <person name="Maumus F."/>
            <person name="Osuna-Cruz C.M."/>
            <person name="Vancaester E."/>
            <person name="Stenow R."/>
            <person name="Vandepoele K."/>
            <person name="Ploug H."/>
            <person name="Bruchert V."/>
            <person name="Godhe A."/>
            <person name="Topel M."/>
        </authorList>
    </citation>
    <scope>NUCLEOTIDE SEQUENCE</scope>
    <source>
        <strain evidence="6">R05AC</strain>
    </source>
</reference>
<dbReference type="PROSITE" id="PS50886">
    <property type="entry name" value="TRBD"/>
    <property type="match status" value="1"/>
</dbReference>
<keyword evidence="6" id="KW-0436">Ligase</keyword>
<sequence length="478" mass="49338">MEAQSALVTLTVSAPILASDPLLALVASIAPPYQTKVAIIKKGSDLSLSIGADSSASVITHRNAILRSLCGLGLHNALDTIGSSPLCFLGGHSATSFAGASPTSAIAMAGISSWMSVADSTRQGTADDASVLIGQLNDYLSSRSFLVPSSTPTVADFDLYLAIVGKLSGEALETSVNGYNNTRRWLEQCGATLDELKIVAAKNAAYSKVPAATIPKGLNPKPRPLPLFFYGEEDESVVAAAAAATSAATKAGGAKPGKAAAATSNDGGGGGLTDEEKKAAADKKAAKNAAKAAKKKDNPKKGGGGGAAAAAELNISALDIRVGKIIKAWEHETADKLYCEEIDVGEDKPRQIASGLRPFYKLDEMQNRDVLVLCNLKPMNLVGFPSHGMVLCASNADHTAVEFAVPPEGAKIGERVTFEGFDGEPEAQNKVAKKKIFQALAPDLKTDENGMVNWKGAKSVTSAGQCKAVNGMANAQVA</sequence>
<evidence type="ECO:0000259" key="5">
    <source>
        <dbReference type="PROSITE" id="PS50886"/>
    </source>
</evidence>
<dbReference type="PANTHER" id="PTHR11586">
    <property type="entry name" value="TRNA-AMINOACYLATION COFACTOR ARC1 FAMILY MEMBER"/>
    <property type="match status" value="1"/>
</dbReference>
<keyword evidence="2 3" id="KW-0694">RNA-binding</keyword>